<proteinExistence type="inferred from homology"/>
<dbReference type="PANTHER" id="PTHR12804:SF0">
    <property type="entry name" value="SIGNAL PEPTIDASE COMPLEX SUBUNIT 3"/>
    <property type="match status" value="1"/>
</dbReference>
<sequence>MHSTLVRIQNLFGFFTSVTFAVGLLVAASSMFLQKEMGDVKVNVRNVEVVKGYQNQYYTSRSTEQAFIRFDLEADLEPLFHWNTKQIFAYLTASYPGRKYEFNDAIIWDIIIPSKEKSKLKLRNRRAKYIINDVTNRFREQNATLTFGWNIQPHVGALTWNEKGAGSFSFPPLKTKNN</sequence>
<keyword evidence="6 10" id="KW-1133">Transmembrane helix</keyword>
<comment type="subcellular location">
    <subcellularLocation>
        <location evidence="1">Endoplasmic reticulum membrane</location>
        <topology evidence="1">Single-pass type II membrane protein</topology>
    </subcellularLocation>
</comment>
<dbReference type="InterPro" id="IPR007653">
    <property type="entry name" value="SPC3"/>
</dbReference>
<evidence type="ECO:0000256" key="1">
    <source>
        <dbReference type="ARBA" id="ARBA00004648"/>
    </source>
</evidence>
<evidence type="ECO:0000256" key="3">
    <source>
        <dbReference type="ARBA" id="ARBA00022692"/>
    </source>
</evidence>
<dbReference type="GO" id="GO:0045047">
    <property type="term" value="P:protein targeting to ER"/>
    <property type="evidence" value="ECO:0007669"/>
    <property type="project" value="TreeGrafter"/>
</dbReference>
<dbReference type="FunCoup" id="A0A3N4LV94">
    <property type="interactions" value="423"/>
</dbReference>
<dbReference type="PIRSF" id="PIRSF016089">
    <property type="entry name" value="SPC22"/>
    <property type="match status" value="1"/>
</dbReference>
<dbReference type="InParanoid" id="A0A3N4LV94"/>
<keyword evidence="3 10" id="KW-0812">Transmembrane</keyword>
<dbReference type="GO" id="GO:0005787">
    <property type="term" value="C:signal peptidase complex"/>
    <property type="evidence" value="ECO:0007669"/>
    <property type="project" value="UniProtKB-UniRule"/>
</dbReference>
<evidence type="ECO:0000256" key="2">
    <source>
        <dbReference type="ARBA" id="ARBA00009289"/>
    </source>
</evidence>
<evidence type="ECO:0000313" key="12">
    <source>
        <dbReference type="Proteomes" id="UP000267821"/>
    </source>
</evidence>
<keyword evidence="5" id="KW-0735">Signal-anchor</keyword>
<dbReference type="PANTHER" id="PTHR12804">
    <property type="entry name" value="MICROSOMAL SIGNAL PEPTIDASE 23 KD SUBUNIT SPC22/23"/>
    <property type="match status" value="1"/>
</dbReference>
<dbReference type="Proteomes" id="UP000267821">
    <property type="component" value="Unassembled WGS sequence"/>
</dbReference>
<gene>
    <name evidence="11" type="ORF">L211DRAFT_780983</name>
</gene>
<dbReference type="EMBL" id="ML121533">
    <property type="protein sequence ID" value="RPB26710.1"/>
    <property type="molecule type" value="Genomic_DNA"/>
</dbReference>
<evidence type="ECO:0000256" key="9">
    <source>
        <dbReference type="PIRNR" id="PIRNR016089"/>
    </source>
</evidence>
<organism evidence="11 12">
    <name type="scientific">Terfezia boudieri ATCC MYA-4762</name>
    <dbReference type="NCBI Taxonomy" id="1051890"/>
    <lineage>
        <taxon>Eukaryota</taxon>
        <taxon>Fungi</taxon>
        <taxon>Dikarya</taxon>
        <taxon>Ascomycota</taxon>
        <taxon>Pezizomycotina</taxon>
        <taxon>Pezizomycetes</taxon>
        <taxon>Pezizales</taxon>
        <taxon>Pezizaceae</taxon>
        <taxon>Terfezia</taxon>
    </lineage>
</organism>
<keyword evidence="7 9" id="KW-0472">Membrane</keyword>
<dbReference type="AlphaFoldDB" id="A0A3N4LV94"/>
<comment type="similarity">
    <text evidence="2 9">Belongs to the SPCS3 family.</text>
</comment>
<evidence type="ECO:0000313" key="11">
    <source>
        <dbReference type="EMBL" id="RPB26710.1"/>
    </source>
</evidence>
<protein>
    <recommendedName>
        <fullName evidence="9">Signal peptidase subunit 3</fullName>
    </recommendedName>
</protein>
<keyword evidence="4 9" id="KW-0256">Endoplasmic reticulum</keyword>
<dbReference type="STRING" id="1051890.A0A3N4LV94"/>
<name>A0A3N4LV94_9PEZI</name>
<evidence type="ECO:0000256" key="6">
    <source>
        <dbReference type="ARBA" id="ARBA00022989"/>
    </source>
</evidence>
<comment type="function">
    <text evidence="8">Essential component of the signal peptidase complex (SPC) which catalyzes the cleavage of N-terminal signal sequences from nascent proteins as they are translocated into the lumen of the endoplasmic reticulum. Essential for the SPC catalytic activity, possibly by stabilizing and positioning the active center of the complex close to the lumenal surface. Essential for viability.</text>
</comment>
<evidence type="ECO:0000256" key="4">
    <source>
        <dbReference type="ARBA" id="ARBA00022824"/>
    </source>
</evidence>
<dbReference type="Pfam" id="PF04573">
    <property type="entry name" value="SPC22"/>
    <property type="match status" value="1"/>
</dbReference>
<dbReference type="GO" id="GO:0006465">
    <property type="term" value="P:signal peptide processing"/>
    <property type="evidence" value="ECO:0007669"/>
    <property type="project" value="UniProtKB-UniRule"/>
</dbReference>
<keyword evidence="12" id="KW-1185">Reference proteome</keyword>
<evidence type="ECO:0000256" key="7">
    <source>
        <dbReference type="ARBA" id="ARBA00023136"/>
    </source>
</evidence>
<evidence type="ECO:0000256" key="10">
    <source>
        <dbReference type="SAM" id="Phobius"/>
    </source>
</evidence>
<evidence type="ECO:0000256" key="5">
    <source>
        <dbReference type="ARBA" id="ARBA00022968"/>
    </source>
</evidence>
<evidence type="ECO:0000256" key="8">
    <source>
        <dbReference type="ARBA" id="ARBA00045670"/>
    </source>
</evidence>
<dbReference type="OrthoDB" id="10261524at2759"/>
<reference evidence="11 12" key="1">
    <citation type="journal article" date="2018" name="Nat. Ecol. Evol.">
        <title>Pezizomycetes genomes reveal the molecular basis of ectomycorrhizal truffle lifestyle.</title>
        <authorList>
            <person name="Murat C."/>
            <person name="Payen T."/>
            <person name="Noel B."/>
            <person name="Kuo A."/>
            <person name="Morin E."/>
            <person name="Chen J."/>
            <person name="Kohler A."/>
            <person name="Krizsan K."/>
            <person name="Balestrini R."/>
            <person name="Da Silva C."/>
            <person name="Montanini B."/>
            <person name="Hainaut M."/>
            <person name="Levati E."/>
            <person name="Barry K.W."/>
            <person name="Belfiori B."/>
            <person name="Cichocki N."/>
            <person name="Clum A."/>
            <person name="Dockter R.B."/>
            <person name="Fauchery L."/>
            <person name="Guy J."/>
            <person name="Iotti M."/>
            <person name="Le Tacon F."/>
            <person name="Lindquist E.A."/>
            <person name="Lipzen A."/>
            <person name="Malagnac F."/>
            <person name="Mello A."/>
            <person name="Molinier V."/>
            <person name="Miyauchi S."/>
            <person name="Poulain J."/>
            <person name="Riccioni C."/>
            <person name="Rubini A."/>
            <person name="Sitrit Y."/>
            <person name="Splivallo R."/>
            <person name="Traeger S."/>
            <person name="Wang M."/>
            <person name="Zifcakova L."/>
            <person name="Wipf D."/>
            <person name="Zambonelli A."/>
            <person name="Paolocci F."/>
            <person name="Nowrousian M."/>
            <person name="Ottonello S."/>
            <person name="Baldrian P."/>
            <person name="Spatafora J.W."/>
            <person name="Henrissat B."/>
            <person name="Nagy L.G."/>
            <person name="Aury J.M."/>
            <person name="Wincker P."/>
            <person name="Grigoriev I.V."/>
            <person name="Bonfante P."/>
            <person name="Martin F.M."/>
        </authorList>
    </citation>
    <scope>NUCLEOTIDE SEQUENCE [LARGE SCALE GENOMIC DNA]</scope>
    <source>
        <strain evidence="11 12">ATCC MYA-4762</strain>
    </source>
</reference>
<accession>A0A3N4LV94</accession>
<feature type="transmembrane region" description="Helical" evidence="10">
    <location>
        <begin position="12"/>
        <end position="33"/>
    </location>
</feature>